<evidence type="ECO:0000313" key="3">
    <source>
        <dbReference type="EMBL" id="KDF02277.1"/>
    </source>
</evidence>
<dbReference type="PROSITE" id="PS50887">
    <property type="entry name" value="GGDEF"/>
    <property type="match status" value="1"/>
</dbReference>
<keyword evidence="1" id="KW-0472">Membrane</keyword>
<dbReference type="RefSeq" id="WP_036345163.1">
    <property type="nucleotide sequence ID" value="NZ_JALN02000001.1"/>
</dbReference>
<dbReference type="PANTHER" id="PTHR33121:SF71">
    <property type="entry name" value="OXYGEN SENSOR PROTEIN DOSP"/>
    <property type="match status" value="1"/>
</dbReference>
<dbReference type="eggNOG" id="COG2199">
    <property type="taxonomic scope" value="Bacteria"/>
</dbReference>
<feature type="transmembrane region" description="Helical" evidence="1">
    <location>
        <begin position="158"/>
        <end position="177"/>
    </location>
</feature>
<evidence type="ECO:0000256" key="1">
    <source>
        <dbReference type="SAM" id="Phobius"/>
    </source>
</evidence>
<feature type="domain" description="GGDEF" evidence="2">
    <location>
        <begin position="224"/>
        <end position="356"/>
    </location>
</feature>
<evidence type="ECO:0000259" key="2">
    <source>
        <dbReference type="PROSITE" id="PS50887"/>
    </source>
</evidence>
<dbReference type="CDD" id="cd01949">
    <property type="entry name" value="GGDEF"/>
    <property type="match status" value="1"/>
</dbReference>
<name>A0A064CRJ1_9MYCO</name>
<feature type="transmembrane region" description="Helical" evidence="1">
    <location>
        <begin position="225"/>
        <end position="243"/>
    </location>
</feature>
<gene>
    <name evidence="3" type="ORF">Y900_025910</name>
</gene>
<feature type="transmembrane region" description="Helical" evidence="1">
    <location>
        <begin position="32"/>
        <end position="52"/>
    </location>
</feature>
<dbReference type="InterPro" id="IPR000160">
    <property type="entry name" value="GGDEF_dom"/>
</dbReference>
<dbReference type="OrthoDB" id="4635628at2"/>
<keyword evidence="4" id="KW-1185">Reference proteome</keyword>
<dbReference type="SUPFAM" id="SSF55073">
    <property type="entry name" value="Nucleotide cyclase"/>
    <property type="match status" value="1"/>
</dbReference>
<dbReference type="Pfam" id="PF00990">
    <property type="entry name" value="GGDEF"/>
    <property type="match status" value="1"/>
</dbReference>
<evidence type="ECO:0000313" key="4">
    <source>
        <dbReference type="Proteomes" id="UP000022835"/>
    </source>
</evidence>
<proteinExistence type="predicted"/>
<organism evidence="3 4">
    <name type="scientific">Mycolicibacterium aromaticivorans JS19b1 = JCM 16368</name>
    <dbReference type="NCBI Taxonomy" id="1440774"/>
    <lineage>
        <taxon>Bacteria</taxon>
        <taxon>Bacillati</taxon>
        <taxon>Actinomycetota</taxon>
        <taxon>Actinomycetes</taxon>
        <taxon>Mycobacteriales</taxon>
        <taxon>Mycobacteriaceae</taxon>
        <taxon>Mycolicibacterium</taxon>
    </lineage>
</organism>
<keyword evidence="1" id="KW-1133">Transmembrane helix</keyword>
<dbReference type="NCBIfam" id="TIGR00254">
    <property type="entry name" value="GGDEF"/>
    <property type="match status" value="1"/>
</dbReference>
<protein>
    <recommendedName>
        <fullName evidence="2">GGDEF domain-containing protein</fullName>
    </recommendedName>
</protein>
<dbReference type="STRING" id="1440774.Y900_025910"/>
<dbReference type="Proteomes" id="UP000022835">
    <property type="component" value="Unassembled WGS sequence"/>
</dbReference>
<dbReference type="EMBL" id="JALN02000001">
    <property type="protein sequence ID" value="KDF02277.1"/>
    <property type="molecule type" value="Genomic_DNA"/>
</dbReference>
<dbReference type="PANTHER" id="PTHR33121">
    <property type="entry name" value="CYCLIC DI-GMP PHOSPHODIESTERASE PDEF"/>
    <property type="match status" value="1"/>
</dbReference>
<sequence>MRLALSTRSANQYYTLTALLAARGAQTYTSRVIAGSVFTLGLITLSTIGSSAAMQWPFGQSLLVVVSALCFGSTFIWLRHRWPTRTESALLVVVAAVSIAIGSIVPVVPLYGLLGASSFALIIGYAALFHGPRLLTTVLTIALGTLIYLAVQMAGADLPLTLAGVALILLLYVFAAFSCRLVVWLTGAEDGADAVEPLTGLLNRDAFYLQTATLLASRNRGDDRFLVIAVVNIDSFAAMVAVAGNRGGNRARVAAGQALRETVRRDAIVGHVSEAEFLVADCFTTPDSSPLIERIRGAIASSPAGMTASIGVVSTPLQPLVEHPPNEILDEIVALATTAMYEARRAGGNQARYVVSPNLSICDGDNDGYDTPLL</sequence>
<reference evidence="3" key="1">
    <citation type="submission" date="2014-05" db="EMBL/GenBank/DDBJ databases">
        <title>Genome sequence of Mycobacterium aromaticivorans strain JS19b1T (= DSM 45407T).</title>
        <authorList>
            <person name="Kwak Y."/>
            <person name="Park G.-S."/>
            <person name="Li Q.X."/>
            <person name="Lee S.-E."/>
            <person name="Shin J.-H."/>
        </authorList>
    </citation>
    <scope>NUCLEOTIDE SEQUENCE [LARGE SCALE GENOMIC DNA]</scope>
    <source>
        <strain evidence="3">JS19b1</strain>
    </source>
</reference>
<feature type="transmembrane region" description="Helical" evidence="1">
    <location>
        <begin position="134"/>
        <end position="151"/>
    </location>
</feature>
<accession>A0A064CRJ1</accession>
<dbReference type="GO" id="GO:0071111">
    <property type="term" value="F:cyclic-guanylate-specific phosphodiesterase activity"/>
    <property type="evidence" value="ECO:0007669"/>
    <property type="project" value="InterPro"/>
</dbReference>
<keyword evidence="1" id="KW-0812">Transmembrane</keyword>
<dbReference type="Gene3D" id="3.30.70.270">
    <property type="match status" value="1"/>
</dbReference>
<dbReference type="InterPro" id="IPR050706">
    <property type="entry name" value="Cyclic-di-GMP_PDE-like"/>
</dbReference>
<feature type="transmembrane region" description="Helical" evidence="1">
    <location>
        <begin position="90"/>
        <end position="114"/>
    </location>
</feature>
<dbReference type="AlphaFoldDB" id="A0A064CRJ1"/>
<dbReference type="SMART" id="SM00267">
    <property type="entry name" value="GGDEF"/>
    <property type="match status" value="1"/>
</dbReference>
<feature type="transmembrane region" description="Helical" evidence="1">
    <location>
        <begin position="58"/>
        <end position="78"/>
    </location>
</feature>
<dbReference type="InterPro" id="IPR043128">
    <property type="entry name" value="Rev_trsase/Diguanyl_cyclase"/>
</dbReference>
<comment type="caution">
    <text evidence="3">The sequence shown here is derived from an EMBL/GenBank/DDBJ whole genome shotgun (WGS) entry which is preliminary data.</text>
</comment>
<dbReference type="InterPro" id="IPR029787">
    <property type="entry name" value="Nucleotide_cyclase"/>
</dbReference>